<dbReference type="VEuPathDB" id="FungiDB:DEHA2B07436g"/>
<sequence length="269" mass="30059">MANEDIFSMLKVGQNAASKISKTKIARLKETDVSGNLNQVNQSILSKDFNLRWKIYGTHLITNIPQQLDVNSYSTSKGDQKLIKIAAFDLDGTLVDTKTGSKFARGASDWRWWTSKDSKNSNVMDKLKKLVTDKYIIVIFSNQGGVVATKTSKSYLAFTGRVNNVLKELNTEKEVPGVLVYASPKKPSSKNQKIAVSSDEDHAIMRKPNIGMWNELAKYFEDQGYTIDTNNSFFVGDAAGRSNDFSDSDKMFARNADLQFKIPEEIFGP</sequence>
<dbReference type="GO" id="GO:0046404">
    <property type="term" value="F:ATP-dependent polydeoxyribonucleotide 5'-hydroxyl-kinase activity"/>
    <property type="evidence" value="ECO:0007669"/>
    <property type="project" value="TreeGrafter"/>
</dbReference>
<dbReference type="GeneID" id="2913675"/>
<dbReference type="InterPro" id="IPR036412">
    <property type="entry name" value="HAD-like_sf"/>
</dbReference>
<gene>
    <name evidence="1" type="ordered locus">DEHA2B07436g</name>
</gene>
<name>Q6BWY7_DEBHA</name>
<dbReference type="PANTHER" id="PTHR12083:SF9">
    <property type="entry name" value="BIFUNCTIONAL POLYNUCLEOTIDE PHOSPHATASE_KINASE"/>
    <property type="match status" value="1"/>
</dbReference>
<evidence type="ECO:0000313" key="2">
    <source>
        <dbReference type="Proteomes" id="UP000000599"/>
    </source>
</evidence>
<dbReference type="SUPFAM" id="SSF56784">
    <property type="entry name" value="HAD-like"/>
    <property type="match status" value="1"/>
</dbReference>
<protein>
    <submittedName>
        <fullName evidence="1">DEHA2B07436p</fullName>
    </submittedName>
</protein>
<dbReference type="NCBIfam" id="TIGR01664">
    <property type="entry name" value="DNA-3'-Pase"/>
    <property type="match status" value="1"/>
</dbReference>
<organism evidence="1 2">
    <name type="scientific">Debaryomyces hansenii (strain ATCC 36239 / CBS 767 / BCRC 21394 / JCM 1990 / NBRC 0083 / IGC 2968)</name>
    <name type="common">Yeast</name>
    <name type="synonym">Torulaspora hansenii</name>
    <dbReference type="NCBI Taxonomy" id="284592"/>
    <lineage>
        <taxon>Eukaryota</taxon>
        <taxon>Fungi</taxon>
        <taxon>Dikarya</taxon>
        <taxon>Ascomycota</taxon>
        <taxon>Saccharomycotina</taxon>
        <taxon>Pichiomycetes</taxon>
        <taxon>Debaryomycetaceae</taxon>
        <taxon>Debaryomyces</taxon>
    </lineage>
</organism>
<dbReference type="eggNOG" id="KOG2134">
    <property type="taxonomic scope" value="Eukaryota"/>
</dbReference>
<dbReference type="InterPro" id="IPR006549">
    <property type="entry name" value="HAD-SF_hydro_IIIA"/>
</dbReference>
<dbReference type="FunCoup" id="Q6BWY7">
    <property type="interactions" value="6"/>
</dbReference>
<dbReference type="InterPro" id="IPR013954">
    <property type="entry name" value="PNK3P"/>
</dbReference>
<dbReference type="GO" id="GO:0046403">
    <property type="term" value="F:polynucleotide 3'-phosphatase activity"/>
    <property type="evidence" value="ECO:0007669"/>
    <property type="project" value="TreeGrafter"/>
</dbReference>
<dbReference type="InParanoid" id="Q6BWY7"/>
<dbReference type="Proteomes" id="UP000000599">
    <property type="component" value="Chromosome B"/>
</dbReference>
<dbReference type="Gene3D" id="3.40.50.1000">
    <property type="entry name" value="HAD superfamily/HAD-like"/>
    <property type="match status" value="1"/>
</dbReference>
<dbReference type="OrthoDB" id="19045at2759"/>
<evidence type="ECO:0000313" key="1">
    <source>
        <dbReference type="EMBL" id="CAG85283.2"/>
    </source>
</evidence>
<dbReference type="PANTHER" id="PTHR12083">
    <property type="entry name" value="BIFUNCTIONAL POLYNUCLEOTIDE PHOSPHATASE/KINASE"/>
    <property type="match status" value="1"/>
</dbReference>
<dbReference type="Pfam" id="PF08645">
    <property type="entry name" value="PNK3P"/>
    <property type="match status" value="1"/>
</dbReference>
<dbReference type="GO" id="GO:0003690">
    <property type="term" value="F:double-stranded DNA binding"/>
    <property type="evidence" value="ECO:0007669"/>
    <property type="project" value="TreeGrafter"/>
</dbReference>
<dbReference type="EMBL" id="CR382134">
    <property type="protein sequence ID" value="CAG85283.2"/>
    <property type="molecule type" value="Genomic_DNA"/>
</dbReference>
<dbReference type="GO" id="GO:0006281">
    <property type="term" value="P:DNA repair"/>
    <property type="evidence" value="ECO:0007669"/>
    <property type="project" value="TreeGrafter"/>
</dbReference>
<keyword evidence="2" id="KW-1185">Reference proteome</keyword>
<accession>Q6BWY7</accession>
<dbReference type="STRING" id="284592.Q6BWY7"/>
<dbReference type="AlphaFoldDB" id="Q6BWY7"/>
<dbReference type="KEGG" id="dha:DEHA2B07436g"/>
<dbReference type="HOGENOM" id="CLU_014938_0_0_1"/>
<dbReference type="InterPro" id="IPR006551">
    <property type="entry name" value="Polynucleotide_phosphatase"/>
</dbReference>
<proteinExistence type="predicted"/>
<dbReference type="InterPro" id="IPR023214">
    <property type="entry name" value="HAD_sf"/>
</dbReference>
<dbReference type="NCBIfam" id="TIGR01662">
    <property type="entry name" value="HAD-SF-IIIA"/>
    <property type="match status" value="1"/>
</dbReference>
<reference evidence="1 2" key="1">
    <citation type="journal article" date="2004" name="Nature">
        <title>Genome evolution in yeasts.</title>
        <authorList>
            <consortium name="Genolevures"/>
            <person name="Dujon B."/>
            <person name="Sherman D."/>
            <person name="Fischer G."/>
            <person name="Durrens P."/>
            <person name="Casaregola S."/>
            <person name="Lafontaine I."/>
            <person name="de Montigny J."/>
            <person name="Marck C."/>
            <person name="Neuveglise C."/>
            <person name="Talla E."/>
            <person name="Goffard N."/>
            <person name="Frangeul L."/>
            <person name="Aigle M."/>
            <person name="Anthouard V."/>
            <person name="Babour A."/>
            <person name="Barbe V."/>
            <person name="Barnay S."/>
            <person name="Blanchin S."/>
            <person name="Beckerich J.M."/>
            <person name="Beyne E."/>
            <person name="Bleykasten C."/>
            <person name="Boisrame A."/>
            <person name="Boyer J."/>
            <person name="Cattolico L."/>
            <person name="Confanioleri F."/>
            <person name="de Daruvar A."/>
            <person name="Despons L."/>
            <person name="Fabre E."/>
            <person name="Fairhead C."/>
            <person name="Ferry-Dumazet H."/>
            <person name="Groppi A."/>
            <person name="Hantraye F."/>
            <person name="Hennequin C."/>
            <person name="Jauniaux N."/>
            <person name="Joyet P."/>
            <person name="Kachouri R."/>
            <person name="Kerrest A."/>
            <person name="Koszul R."/>
            <person name="Lemaire M."/>
            <person name="Lesur I."/>
            <person name="Ma L."/>
            <person name="Muller H."/>
            <person name="Nicaud J.M."/>
            <person name="Nikolski M."/>
            <person name="Oztas S."/>
            <person name="Ozier-Kalogeropoulos O."/>
            <person name="Pellenz S."/>
            <person name="Potier S."/>
            <person name="Richard G.F."/>
            <person name="Straub M.L."/>
            <person name="Suleau A."/>
            <person name="Swennene D."/>
            <person name="Tekaia F."/>
            <person name="Wesolowski-Louvel M."/>
            <person name="Westhof E."/>
            <person name="Wirth B."/>
            <person name="Zeniou-Meyer M."/>
            <person name="Zivanovic I."/>
            <person name="Bolotin-Fukuhara M."/>
            <person name="Thierry A."/>
            <person name="Bouchier C."/>
            <person name="Caudron B."/>
            <person name="Scarpelli C."/>
            <person name="Gaillardin C."/>
            <person name="Weissenbach J."/>
            <person name="Wincker P."/>
            <person name="Souciet J.L."/>
        </authorList>
    </citation>
    <scope>NUCLEOTIDE SEQUENCE [LARGE SCALE GENOMIC DNA]</scope>
    <source>
        <strain evidence="2">ATCC 36239 / CBS 767 / BCRC 21394 / JCM 1990 / NBRC 0083 / IGC 2968</strain>
    </source>
</reference>
<dbReference type="RefSeq" id="XP_457282.2">
    <property type="nucleotide sequence ID" value="XM_457282.2"/>
</dbReference>
<dbReference type="OMA" id="KPEIGMW"/>